<sequence>MFHVAKGRWVVLLLLGALAAVQAGCSYVSSGAEAKPELLKPVKKKEELYEVKSGSLVKQIRGVGVFIPSSPKYYQYTIGGKLGVIRAQPGDTVNKGDVLLELDPGDMPLKIAQQKLVVAKAEDSLETAKGDDDKEKLRLAGLNREVEQARLEGLEQNLAKTKLLAERAGKVVFLDFMKPGDTITSYKDVIALADPQQMLFQYSSTIGADLSAIEKDMTAEITFNGKVYTGKVVQTPRTAPTATSQQMSDRNARTVLIEMDGIPPGAQFGSQGDVTIVTDKKENVLTIPRVGLRSYQGRNFVHVKDGDSRKEIDVEKGLETATEVEIRRGLKAGQQVILNN</sequence>
<dbReference type="PANTHER" id="PTHR32347">
    <property type="entry name" value="EFFLUX SYSTEM COMPONENT YKNX-RELATED"/>
    <property type="match status" value="1"/>
</dbReference>
<proteinExistence type="predicted"/>
<reference evidence="6 7" key="1">
    <citation type="journal article" date="2007" name="Int. J. Syst. Evol. Microbiol.">
        <title>Paenibacillus ginsengarvi sp. nov., isolated from soil from ginseng cultivation.</title>
        <authorList>
            <person name="Yoon M.H."/>
            <person name="Ten L.N."/>
            <person name="Im W.T."/>
        </authorList>
    </citation>
    <scope>NUCLEOTIDE SEQUENCE [LARGE SCALE GENOMIC DNA]</scope>
    <source>
        <strain evidence="6 7">KCTC 13059</strain>
    </source>
</reference>
<evidence type="ECO:0000313" key="7">
    <source>
        <dbReference type="Proteomes" id="UP000282311"/>
    </source>
</evidence>
<keyword evidence="4" id="KW-0732">Signal</keyword>
<evidence type="ECO:0000256" key="1">
    <source>
        <dbReference type="ARBA" id="ARBA00004196"/>
    </source>
</evidence>
<gene>
    <name evidence="6" type="ORF">D7M11_32310</name>
</gene>
<evidence type="ECO:0000313" key="6">
    <source>
        <dbReference type="EMBL" id="RKN65448.1"/>
    </source>
</evidence>
<dbReference type="GO" id="GO:0030313">
    <property type="term" value="C:cell envelope"/>
    <property type="evidence" value="ECO:0007669"/>
    <property type="project" value="UniProtKB-SubCell"/>
</dbReference>
<dbReference type="EMBL" id="RBAH01000037">
    <property type="protein sequence ID" value="RKN65448.1"/>
    <property type="molecule type" value="Genomic_DNA"/>
</dbReference>
<dbReference type="InterPro" id="IPR050465">
    <property type="entry name" value="UPF0194_transport"/>
</dbReference>
<dbReference type="RefSeq" id="WP_120751416.1">
    <property type="nucleotide sequence ID" value="NZ_RBAH01000037.1"/>
</dbReference>
<keyword evidence="7" id="KW-1185">Reference proteome</keyword>
<name>A0A3B0AYN7_9BACL</name>
<dbReference type="Pfam" id="PF25967">
    <property type="entry name" value="RND-MFP_C"/>
    <property type="match status" value="1"/>
</dbReference>
<feature type="coiled-coil region" evidence="3">
    <location>
        <begin position="132"/>
        <end position="164"/>
    </location>
</feature>
<dbReference type="OrthoDB" id="1817080at2"/>
<dbReference type="Gene3D" id="2.40.50.100">
    <property type="match status" value="1"/>
</dbReference>
<dbReference type="Proteomes" id="UP000282311">
    <property type="component" value="Unassembled WGS sequence"/>
</dbReference>
<feature type="domain" description="Multidrug resistance protein MdtA-like C-terminal permuted SH3" evidence="5">
    <location>
        <begin position="283"/>
        <end position="338"/>
    </location>
</feature>
<feature type="signal peptide" evidence="4">
    <location>
        <begin position="1"/>
        <end position="23"/>
    </location>
</feature>
<accession>A0A3B0AYN7</accession>
<comment type="subcellular location">
    <subcellularLocation>
        <location evidence="1">Cell envelope</location>
    </subcellularLocation>
</comment>
<evidence type="ECO:0000256" key="3">
    <source>
        <dbReference type="SAM" id="Coils"/>
    </source>
</evidence>
<evidence type="ECO:0000256" key="4">
    <source>
        <dbReference type="SAM" id="SignalP"/>
    </source>
</evidence>
<organism evidence="6 7">
    <name type="scientific">Paenibacillus ginsengarvi</name>
    <dbReference type="NCBI Taxonomy" id="400777"/>
    <lineage>
        <taxon>Bacteria</taxon>
        <taxon>Bacillati</taxon>
        <taxon>Bacillota</taxon>
        <taxon>Bacilli</taxon>
        <taxon>Bacillales</taxon>
        <taxon>Paenibacillaceae</taxon>
        <taxon>Paenibacillus</taxon>
    </lineage>
</organism>
<comment type="caution">
    <text evidence="6">The sequence shown here is derived from an EMBL/GenBank/DDBJ whole genome shotgun (WGS) entry which is preliminary data.</text>
</comment>
<keyword evidence="2 3" id="KW-0175">Coiled coil</keyword>
<dbReference type="PANTHER" id="PTHR32347:SF23">
    <property type="entry name" value="BLL5650 PROTEIN"/>
    <property type="match status" value="1"/>
</dbReference>
<feature type="chain" id="PRO_5038895984" evidence="4">
    <location>
        <begin position="24"/>
        <end position="340"/>
    </location>
</feature>
<dbReference type="Gene3D" id="2.40.420.20">
    <property type="match status" value="1"/>
</dbReference>
<dbReference type="AlphaFoldDB" id="A0A3B0AYN7"/>
<evidence type="ECO:0000256" key="2">
    <source>
        <dbReference type="ARBA" id="ARBA00023054"/>
    </source>
</evidence>
<dbReference type="InterPro" id="IPR058627">
    <property type="entry name" value="MdtA-like_C"/>
</dbReference>
<protein>
    <submittedName>
        <fullName evidence="6">Efflux transporter periplasmic adaptor subunit</fullName>
    </submittedName>
</protein>
<evidence type="ECO:0000259" key="5">
    <source>
        <dbReference type="Pfam" id="PF25967"/>
    </source>
</evidence>